<evidence type="ECO:0000259" key="6">
    <source>
        <dbReference type="Pfam" id="PF00673"/>
    </source>
</evidence>
<dbReference type="Gene3D" id="3.30.1440.10">
    <property type="match status" value="1"/>
</dbReference>
<dbReference type="GeneID" id="857369"/>
<dbReference type="PIR" id="B90094">
    <property type="entry name" value="B90094"/>
</dbReference>
<dbReference type="InterPro" id="IPR031309">
    <property type="entry name" value="Ribosomal_uL5_C"/>
</dbReference>
<organism evidence="7 8">
    <name type="scientific">Guillardia theta</name>
    <name type="common">Cryptophyte</name>
    <name type="synonym">Cryptomonas phi</name>
    <dbReference type="NCBI Taxonomy" id="55529"/>
    <lineage>
        <taxon>Eukaryota</taxon>
        <taxon>Cryptophyceae</taxon>
        <taxon>Pyrenomonadales</taxon>
        <taxon>Geminigeraceae</taxon>
        <taxon>Guillardia</taxon>
    </lineage>
</organism>
<dbReference type="GO" id="GO:0006412">
    <property type="term" value="P:translation"/>
    <property type="evidence" value="ECO:0007669"/>
    <property type="project" value="InterPro"/>
</dbReference>
<accession>Q98RR5</accession>
<keyword evidence="7" id="KW-0542">Nucleomorph</keyword>
<dbReference type="InterPro" id="IPR022803">
    <property type="entry name" value="Ribosomal_uL5_dom_sf"/>
</dbReference>
<proteinExistence type="inferred from homology"/>
<reference evidence="7 8" key="1">
    <citation type="journal article" date="2001" name="Nature">
        <title>The highly reduced genome of an enslaved algal nucleus.</title>
        <authorList>
            <person name="Douglas S."/>
            <person name="Zauner S."/>
            <person name="Fraunholz M."/>
            <person name="Beaton M."/>
            <person name="Penny S."/>
            <person name="Deng L."/>
            <person name="Wu X."/>
            <person name="Reith M."/>
            <person name="Cavalier-Smith T."/>
            <person name="Maier U."/>
        </authorList>
    </citation>
    <scope>NUCLEOTIDE SEQUENCE [LARGE SCALE GENOMIC DNA]</scope>
</reference>
<dbReference type="Pfam" id="PF00281">
    <property type="entry name" value="Ribosomal_L5"/>
    <property type="match status" value="1"/>
</dbReference>
<dbReference type="InterPro" id="IPR031310">
    <property type="entry name" value="Ribosomal_uL5_N"/>
</dbReference>
<feature type="domain" description="Large ribosomal subunit protein uL5 C-terminal" evidence="6">
    <location>
        <begin position="64"/>
        <end position="137"/>
    </location>
</feature>
<dbReference type="SUPFAM" id="SSF55282">
    <property type="entry name" value="RL5-like"/>
    <property type="match status" value="1"/>
</dbReference>
<evidence type="ECO:0000256" key="4">
    <source>
        <dbReference type="RuleBase" id="RU003930"/>
    </source>
</evidence>
<dbReference type="RefSeq" id="XP_001713587.1">
    <property type="nucleotide sequence ID" value="XM_001713535.1"/>
</dbReference>
<dbReference type="FunFam" id="3.30.1440.10:FF:000002">
    <property type="entry name" value="60S ribosomal protein L11"/>
    <property type="match status" value="1"/>
</dbReference>
<geneLocation type="nucleomorph" evidence="7"/>
<dbReference type="EMBL" id="AF165818">
    <property type="protein sequence ID" value="AAK39882.1"/>
    <property type="molecule type" value="Genomic_DNA"/>
</dbReference>
<dbReference type="InterPro" id="IPR002132">
    <property type="entry name" value="Ribosomal_uL5"/>
</dbReference>
<dbReference type="PANTHER" id="PTHR11994">
    <property type="entry name" value="60S RIBOSOMAL PROTEIN L11-RELATED"/>
    <property type="match status" value="1"/>
</dbReference>
<dbReference type="InterPro" id="IPR057266">
    <property type="entry name" value="Ribosomal_uL5_euk/arc-type"/>
</dbReference>
<dbReference type="PIRSF" id="PIRSF002161">
    <property type="entry name" value="Ribosomal_L5"/>
    <property type="match status" value="1"/>
</dbReference>
<dbReference type="Proteomes" id="UP000242167">
    <property type="component" value="Nucleomorph 1"/>
</dbReference>
<name>Q98RR5_GUITH</name>
<keyword evidence="3 4" id="KW-0687">Ribonucleoprotein</keyword>
<dbReference type="GO" id="GO:0003735">
    <property type="term" value="F:structural constituent of ribosome"/>
    <property type="evidence" value="ECO:0007669"/>
    <property type="project" value="InterPro"/>
</dbReference>
<gene>
    <name evidence="7" type="primary">rpl11B</name>
</gene>
<keyword evidence="2 4" id="KW-0689">Ribosomal protein</keyword>
<evidence type="ECO:0000313" key="7">
    <source>
        <dbReference type="EMBL" id="AAK39882.1"/>
    </source>
</evidence>
<dbReference type="NCBIfam" id="NF003258">
    <property type="entry name" value="PRK04219.1"/>
    <property type="match status" value="1"/>
</dbReference>
<evidence type="ECO:0000256" key="1">
    <source>
        <dbReference type="ARBA" id="ARBA00008553"/>
    </source>
</evidence>
<protein>
    <submittedName>
        <fullName evidence="7">60S ribosomal protein L11B</fullName>
    </submittedName>
</protein>
<comment type="similarity">
    <text evidence="1 4">Belongs to the universal ribosomal protein uL5 family.</text>
</comment>
<dbReference type="AlphaFoldDB" id="Q98RR5"/>
<evidence type="ECO:0000313" key="8">
    <source>
        <dbReference type="Proteomes" id="UP000242167"/>
    </source>
</evidence>
<dbReference type="GO" id="GO:1990904">
    <property type="term" value="C:ribonucleoprotein complex"/>
    <property type="evidence" value="ECO:0007669"/>
    <property type="project" value="UniProtKB-KW"/>
</dbReference>
<feature type="domain" description="Large ribosomal subunit protein uL5 N-terminal" evidence="5">
    <location>
        <begin position="6"/>
        <end position="59"/>
    </location>
</feature>
<dbReference type="GO" id="GO:0005840">
    <property type="term" value="C:ribosome"/>
    <property type="evidence" value="ECO:0007669"/>
    <property type="project" value="UniProtKB-KW"/>
</dbReference>
<dbReference type="Pfam" id="PF00673">
    <property type="entry name" value="Ribosomal_L5_C"/>
    <property type="match status" value="1"/>
</dbReference>
<evidence type="ECO:0000256" key="3">
    <source>
        <dbReference type="ARBA" id="ARBA00023274"/>
    </source>
</evidence>
<evidence type="ECO:0000256" key="2">
    <source>
        <dbReference type="ARBA" id="ARBA00022980"/>
    </source>
</evidence>
<sequence length="174" mass="20112">MTKLDNDMRNIKLEKLVINCCIGESGDKLKKAARVLEQLTGQTPTFSKAKITIRNWGIRRNEEIACKVTVRGIKAEELLERALKVKDFMINEKSFSTTGNFGFGIEEHIDLGIKYDPLVGIFGMDFYCVLCRNGHRIKYKKRSRSCIGKKQRIKKSDSIIWFNNKFLPNQDKFE</sequence>
<evidence type="ECO:0000259" key="5">
    <source>
        <dbReference type="Pfam" id="PF00281"/>
    </source>
</evidence>